<gene>
    <name evidence="2" type="ORF">BAG01nite_13070</name>
</gene>
<sequence>MYRQIGFSIPVPGQKAAGEAPRLLLLLEQNRHKREPKPQAQRTKQPRILAGEGSCASLS</sequence>
<evidence type="ECO:0000256" key="1">
    <source>
        <dbReference type="SAM" id="MobiDB-lite"/>
    </source>
</evidence>
<feature type="region of interest" description="Disordered" evidence="1">
    <location>
        <begin position="30"/>
        <end position="59"/>
    </location>
</feature>
<name>A0ABQ0SN05_9BACL</name>
<dbReference type="EMBL" id="BJOD01000011">
    <property type="protein sequence ID" value="GED25205.1"/>
    <property type="molecule type" value="Genomic_DNA"/>
</dbReference>
<dbReference type="Proteomes" id="UP000317180">
    <property type="component" value="Unassembled WGS sequence"/>
</dbReference>
<accession>A0ABQ0SN05</accession>
<evidence type="ECO:0000313" key="3">
    <source>
        <dbReference type="Proteomes" id="UP000317180"/>
    </source>
</evidence>
<organism evidence="2 3">
    <name type="scientific">Brevibacillus agri</name>
    <dbReference type="NCBI Taxonomy" id="51101"/>
    <lineage>
        <taxon>Bacteria</taxon>
        <taxon>Bacillati</taxon>
        <taxon>Bacillota</taxon>
        <taxon>Bacilli</taxon>
        <taxon>Bacillales</taxon>
        <taxon>Paenibacillaceae</taxon>
        <taxon>Brevibacillus</taxon>
    </lineage>
</organism>
<reference evidence="2 3" key="1">
    <citation type="submission" date="2019-06" db="EMBL/GenBank/DDBJ databases">
        <title>Whole genome shotgun sequence of Brevibacillus agri NBRC 15538.</title>
        <authorList>
            <person name="Hosoyama A."/>
            <person name="Uohara A."/>
            <person name="Ohji S."/>
            <person name="Ichikawa N."/>
        </authorList>
    </citation>
    <scope>NUCLEOTIDE SEQUENCE [LARGE SCALE GENOMIC DNA]</scope>
    <source>
        <strain evidence="2 3">NBRC 15538</strain>
    </source>
</reference>
<comment type="caution">
    <text evidence="2">The sequence shown here is derived from an EMBL/GenBank/DDBJ whole genome shotgun (WGS) entry which is preliminary data.</text>
</comment>
<protein>
    <submittedName>
        <fullName evidence="2">Uncharacterized protein</fullName>
    </submittedName>
</protein>
<evidence type="ECO:0000313" key="2">
    <source>
        <dbReference type="EMBL" id="GED25205.1"/>
    </source>
</evidence>
<keyword evidence="3" id="KW-1185">Reference proteome</keyword>
<proteinExistence type="predicted"/>